<dbReference type="HOGENOM" id="CLU_021467_0_0_10"/>
<dbReference type="InterPro" id="IPR011009">
    <property type="entry name" value="Kinase-like_dom_sf"/>
</dbReference>
<dbReference type="InterPro" id="IPR002575">
    <property type="entry name" value="Aminoglycoside_PTrfase"/>
</dbReference>
<evidence type="ECO:0000313" key="2">
    <source>
        <dbReference type="EMBL" id="AIL47589.1"/>
    </source>
</evidence>
<dbReference type="GO" id="GO:0016301">
    <property type="term" value="F:kinase activity"/>
    <property type="evidence" value="ECO:0007669"/>
    <property type="project" value="UniProtKB-KW"/>
</dbReference>
<name>A0A077EN45_9FLAO</name>
<reference evidence="2" key="1">
    <citation type="journal article" date="2013" name="Lancet">
        <title>First case of E anophelis outbreak in an intensive-care unit.</title>
        <authorList>
            <person name="Teo J."/>
            <person name="Tan S.Y."/>
            <person name="Tay M."/>
            <person name="Ding Y."/>
            <person name="Kjelleberg S."/>
            <person name="Givskov M."/>
            <person name="Lin R.T."/>
            <person name="Yang L."/>
        </authorList>
    </citation>
    <scope>NUCLEOTIDE SEQUENCE [LARGE SCALE GENOMIC DNA]</scope>
    <source>
        <strain evidence="2">NUHP1</strain>
    </source>
</reference>
<dbReference type="InterPro" id="IPR051678">
    <property type="entry name" value="AGP_Transferase"/>
</dbReference>
<gene>
    <name evidence="2" type="ORF">BD94_3814</name>
</gene>
<evidence type="ECO:0000313" key="3">
    <source>
        <dbReference type="Proteomes" id="UP000028933"/>
    </source>
</evidence>
<feature type="domain" description="Aminoglycoside phosphotransferase" evidence="1">
    <location>
        <begin position="27"/>
        <end position="247"/>
    </location>
</feature>
<keyword evidence="2" id="KW-0808">Transferase</keyword>
<protein>
    <submittedName>
        <fullName evidence="2">Putative phosphotransferase related to Ser/Thr protein kinase</fullName>
    </submittedName>
</protein>
<dbReference type="PANTHER" id="PTHR21310">
    <property type="entry name" value="AMINOGLYCOSIDE PHOSPHOTRANSFERASE-RELATED-RELATED"/>
    <property type="match status" value="1"/>
</dbReference>
<dbReference type="STRING" id="1338011.BD94_3814"/>
<dbReference type="RefSeq" id="WP_024563994.1">
    <property type="nucleotide sequence ID" value="NZ_CP007547.1"/>
</dbReference>
<dbReference type="EMBL" id="CP007547">
    <property type="protein sequence ID" value="AIL47589.1"/>
    <property type="molecule type" value="Genomic_DNA"/>
</dbReference>
<keyword evidence="2" id="KW-0418">Kinase</keyword>
<dbReference type="SUPFAM" id="SSF56112">
    <property type="entry name" value="Protein kinase-like (PK-like)"/>
    <property type="match status" value="1"/>
</dbReference>
<dbReference type="KEGG" id="eao:BD94_3814"/>
<dbReference type="eggNOG" id="COG3178">
    <property type="taxonomic scope" value="Bacteria"/>
</dbReference>
<reference evidence="2" key="2">
    <citation type="journal article" date="2015" name="Genome Biol. Evol.">
        <title>Complete Genome Sequence and Transcriptomic Analysis of the Novel Pathogen Elizabethkingia anophelis in Response to Oxidative Stress.</title>
        <authorList>
            <person name="Li Y."/>
            <person name="Liu Y."/>
            <person name="Chew S.C."/>
            <person name="Tay M."/>
            <person name="Salido M.M."/>
            <person name="Teo J."/>
            <person name="Lauro F.M."/>
            <person name="Givskov M."/>
            <person name="Yang L."/>
        </authorList>
    </citation>
    <scope>NUCLEOTIDE SEQUENCE</scope>
    <source>
        <strain evidence="2">NUHP1</strain>
    </source>
</reference>
<accession>A0A077EN45</accession>
<dbReference type="Pfam" id="PF01636">
    <property type="entry name" value="APH"/>
    <property type="match status" value="1"/>
</dbReference>
<sequence>MREELFQKFLEDYFGHSDFTITPLQQSGSARQNLIVETSDNKYILTFNEKIDENESFFYLTNAFLNLQLRVPEIYAINTERNLYLQQYVGSNTLSEVITKEGHSERVKNLVGKTIKALSNFQQKTSGNIDFSHAYEYEAYDSFPITHDLYYFKNFLVDILEIDYHKGKILNEFKHISDKVQSLQPSTVMMRDFQARNIMVDDEDEIYFIDYQAAMLGPATYDLVSFLFQAKANFSTEWKNEFLTEYLALNKDSFSEDSFKEAVNYCKLMRFLQVLGAYGFRGLIQRKKHFIESISRGIENITNLSENWTELQKYPELQKVIAQLSKPIINQKIIELSNH</sequence>
<dbReference type="Gene3D" id="3.30.200.20">
    <property type="entry name" value="Phosphorylase Kinase, domain 1"/>
    <property type="match status" value="1"/>
</dbReference>
<dbReference type="Proteomes" id="UP000028933">
    <property type="component" value="Chromosome"/>
</dbReference>
<organism evidence="2 3">
    <name type="scientific">Elizabethkingia anophelis NUHP1</name>
    <dbReference type="NCBI Taxonomy" id="1338011"/>
    <lineage>
        <taxon>Bacteria</taxon>
        <taxon>Pseudomonadati</taxon>
        <taxon>Bacteroidota</taxon>
        <taxon>Flavobacteriia</taxon>
        <taxon>Flavobacteriales</taxon>
        <taxon>Weeksellaceae</taxon>
        <taxon>Elizabethkingia</taxon>
    </lineage>
</organism>
<proteinExistence type="predicted"/>
<dbReference type="AlphaFoldDB" id="A0A077EN45"/>
<evidence type="ECO:0000259" key="1">
    <source>
        <dbReference type="Pfam" id="PF01636"/>
    </source>
</evidence>
<dbReference type="Gene3D" id="3.90.1200.10">
    <property type="match status" value="1"/>
</dbReference>